<accession>A0A1G4KFA8</accession>
<reference evidence="2" key="1">
    <citation type="submission" date="2016-03" db="EMBL/GenBank/DDBJ databases">
        <authorList>
            <person name="Devillers Hugo."/>
        </authorList>
    </citation>
    <scope>NUCLEOTIDE SEQUENCE [LARGE SCALE GENOMIC DNA]</scope>
</reference>
<evidence type="ECO:0000313" key="2">
    <source>
        <dbReference type="Proteomes" id="UP000191144"/>
    </source>
</evidence>
<dbReference type="GO" id="GO:0007059">
    <property type="term" value="P:chromosome segregation"/>
    <property type="evidence" value="ECO:0007669"/>
    <property type="project" value="InterPro"/>
</dbReference>
<dbReference type="EMBL" id="LT598480">
    <property type="protein sequence ID" value="SCV03247.1"/>
    <property type="molecule type" value="Genomic_DNA"/>
</dbReference>
<dbReference type="InterPro" id="IPR007902">
    <property type="entry name" value="Chl4/mis15/CENP-N"/>
</dbReference>
<dbReference type="GO" id="GO:0034080">
    <property type="term" value="P:CENP-A containing chromatin assembly"/>
    <property type="evidence" value="ECO:0007669"/>
    <property type="project" value="InterPro"/>
</dbReference>
<dbReference type="Gene3D" id="3.10.20.720">
    <property type="match status" value="1"/>
</dbReference>
<protein>
    <submittedName>
        <fullName evidence="1">LAME_0H08900g1_1</fullName>
    </submittedName>
</protein>
<keyword evidence="2" id="KW-1185">Reference proteome</keyword>
<dbReference type="OrthoDB" id="6585699at2759"/>
<organism evidence="1 2">
    <name type="scientific">Lachancea meyersii CBS 8951</name>
    <dbReference type="NCBI Taxonomy" id="1266667"/>
    <lineage>
        <taxon>Eukaryota</taxon>
        <taxon>Fungi</taxon>
        <taxon>Dikarya</taxon>
        <taxon>Ascomycota</taxon>
        <taxon>Saccharomycotina</taxon>
        <taxon>Saccharomycetes</taxon>
        <taxon>Saccharomycetales</taxon>
        <taxon>Saccharomycetaceae</taxon>
        <taxon>Lachancea</taxon>
    </lineage>
</organism>
<evidence type="ECO:0000313" key="1">
    <source>
        <dbReference type="EMBL" id="SCV03247.1"/>
    </source>
</evidence>
<dbReference type="AlphaFoldDB" id="A0A1G4KFA8"/>
<gene>
    <name evidence="1" type="ORF">LAME_0H08900G</name>
</gene>
<dbReference type="Pfam" id="PF05238">
    <property type="entry name" value="CENP-N"/>
    <property type="match status" value="1"/>
</dbReference>
<name>A0A1G4KFA8_9SACH</name>
<sequence length="386" mass="43472">MSLNNDSKYDIGENVIYRKLLKLSRDIRHEFAQRWLSRAGTSQWRSISKVLARASHATDKKADTKICRYLAAKMCVLGINLGQLAELDCLDVFENGNQHRWSVLTATDAKRKRVSLRVVPEKVVSSLVKDLEGLFRIHTYVKTHPRLPLLILRVQIFDLEDPTQSSRPASRMPFYVALPHNSATLIFSAFADVGAKLIVSSVMRCVCHKDGIVFEKIRKTPIRNLDTVAVLCNITRDANAMGPWSDYASSAIEPSPLNIAKLRELPKLSSLRASSLKERSRLRFRGAMLQSSRIAAKTGEQSSHQVPEYSSSLAVPRVDFTVHNKSANSQDVRFKMKLFGTDVFGGLHELCDHNYIDLEKMPGWIAGENGPRNGTIYNGDFKEDMR</sequence>
<proteinExistence type="predicted"/>
<dbReference type="Proteomes" id="UP000191144">
    <property type="component" value="Chromosome H"/>
</dbReference>